<dbReference type="PANTHER" id="PTHR11461:SF211">
    <property type="entry name" value="GH10112P-RELATED"/>
    <property type="match status" value="1"/>
</dbReference>
<organism evidence="6">
    <name type="scientific">Gongylonema pulchrum</name>
    <dbReference type="NCBI Taxonomy" id="637853"/>
    <lineage>
        <taxon>Eukaryota</taxon>
        <taxon>Metazoa</taxon>
        <taxon>Ecdysozoa</taxon>
        <taxon>Nematoda</taxon>
        <taxon>Chromadorea</taxon>
        <taxon>Rhabditida</taxon>
        <taxon>Spirurina</taxon>
        <taxon>Spiruromorpha</taxon>
        <taxon>Spiruroidea</taxon>
        <taxon>Gongylonematidae</taxon>
        <taxon>Gongylonema</taxon>
    </lineage>
</organism>
<evidence type="ECO:0000313" key="5">
    <source>
        <dbReference type="Proteomes" id="UP000271098"/>
    </source>
</evidence>
<dbReference type="WBParaSite" id="GPUH_0000095001-mRNA-1">
    <property type="protein sequence ID" value="GPUH_0000095001-mRNA-1"/>
    <property type="gene ID" value="GPUH_0000095001"/>
</dbReference>
<dbReference type="Gene3D" id="3.30.497.10">
    <property type="entry name" value="Antithrombin, subunit I, domain 2"/>
    <property type="match status" value="1"/>
</dbReference>
<dbReference type="GO" id="GO:0004867">
    <property type="term" value="F:serine-type endopeptidase inhibitor activity"/>
    <property type="evidence" value="ECO:0007669"/>
    <property type="project" value="InterPro"/>
</dbReference>
<dbReference type="InterPro" id="IPR023796">
    <property type="entry name" value="Serpin_dom"/>
</dbReference>
<dbReference type="InterPro" id="IPR042178">
    <property type="entry name" value="Serpin_sf_1"/>
</dbReference>
<dbReference type="CDD" id="cd00172">
    <property type="entry name" value="serpin"/>
    <property type="match status" value="1"/>
</dbReference>
<protein>
    <submittedName>
        <fullName evidence="6">SERPIN domain-containing protein</fullName>
    </submittedName>
</protein>
<sequence length="229" mass="26605">MIYAGADGFTKLEMTNVFAKGQTPEDFEQYVHDLTDKIAKNKTRSCVLEKANRLYIQQGLRLKSAFVTALEKYYTGQMKLVDFRANPDVIAQEAKHWVSQVTHEMITSVIEASEISANSKLMLLNAAYFKGAWKKKFDKDWTIPRSFYASRYRLIKTPTMATFGYFPLFENDEVRVLAMPYEGNENINMYIILPQKFHGLEDLERSLNGLKMIHYFQNCKTSTEFYVSY</sequence>
<evidence type="ECO:0000313" key="4">
    <source>
        <dbReference type="EMBL" id="VDK29098.1"/>
    </source>
</evidence>
<dbReference type="SUPFAM" id="SSF56574">
    <property type="entry name" value="Serpins"/>
    <property type="match status" value="1"/>
</dbReference>
<dbReference type="EMBL" id="UYRT01001016">
    <property type="protein sequence ID" value="VDK29098.1"/>
    <property type="molecule type" value="Genomic_DNA"/>
</dbReference>
<evidence type="ECO:0000256" key="2">
    <source>
        <dbReference type="RuleBase" id="RU000411"/>
    </source>
</evidence>
<dbReference type="Proteomes" id="UP000271098">
    <property type="component" value="Unassembled WGS sequence"/>
</dbReference>
<name>A0A183CWV9_9BILA</name>
<comment type="similarity">
    <text evidence="1 2">Belongs to the serpin family.</text>
</comment>
<dbReference type="Gene3D" id="2.30.39.10">
    <property type="entry name" value="Alpha-1-antitrypsin, domain 1"/>
    <property type="match status" value="1"/>
</dbReference>
<keyword evidence="5" id="KW-1185">Reference proteome</keyword>
<dbReference type="PANTHER" id="PTHR11461">
    <property type="entry name" value="SERINE PROTEASE INHIBITOR, SERPIN"/>
    <property type="match status" value="1"/>
</dbReference>
<dbReference type="AlphaFoldDB" id="A0A183CWV9"/>
<gene>
    <name evidence="4" type="ORF">GPUH_LOCUS950</name>
</gene>
<evidence type="ECO:0000256" key="1">
    <source>
        <dbReference type="ARBA" id="ARBA00009500"/>
    </source>
</evidence>
<dbReference type="InterPro" id="IPR036186">
    <property type="entry name" value="Serpin_sf"/>
</dbReference>
<proteinExistence type="inferred from homology"/>
<evidence type="ECO:0000259" key="3">
    <source>
        <dbReference type="SMART" id="SM00093"/>
    </source>
</evidence>
<dbReference type="SMART" id="SM00093">
    <property type="entry name" value="SERPIN"/>
    <property type="match status" value="1"/>
</dbReference>
<reference evidence="6" key="1">
    <citation type="submission" date="2016-06" db="UniProtKB">
        <authorList>
            <consortium name="WormBaseParasite"/>
        </authorList>
    </citation>
    <scope>IDENTIFICATION</scope>
</reference>
<dbReference type="InterPro" id="IPR042185">
    <property type="entry name" value="Serpin_sf_2"/>
</dbReference>
<dbReference type="Pfam" id="PF00079">
    <property type="entry name" value="Serpin"/>
    <property type="match status" value="1"/>
</dbReference>
<accession>A0A183CWV9</accession>
<dbReference type="InterPro" id="IPR000215">
    <property type="entry name" value="Serpin_fam"/>
</dbReference>
<feature type="domain" description="Serpin" evidence="3">
    <location>
        <begin position="1"/>
        <end position="229"/>
    </location>
</feature>
<reference evidence="4 5" key="2">
    <citation type="submission" date="2018-11" db="EMBL/GenBank/DDBJ databases">
        <authorList>
            <consortium name="Pathogen Informatics"/>
        </authorList>
    </citation>
    <scope>NUCLEOTIDE SEQUENCE [LARGE SCALE GENOMIC DNA]</scope>
</reference>
<dbReference type="GO" id="GO:0005615">
    <property type="term" value="C:extracellular space"/>
    <property type="evidence" value="ECO:0007669"/>
    <property type="project" value="InterPro"/>
</dbReference>
<dbReference type="OrthoDB" id="9518664at2759"/>
<evidence type="ECO:0000313" key="6">
    <source>
        <dbReference type="WBParaSite" id="GPUH_0000095001-mRNA-1"/>
    </source>
</evidence>